<evidence type="ECO:0000313" key="4">
    <source>
        <dbReference type="Proteomes" id="UP000573327"/>
    </source>
</evidence>
<organism evidence="3 4">
    <name type="scientific">Kitasatospora gansuensis</name>
    <dbReference type="NCBI Taxonomy" id="258050"/>
    <lineage>
        <taxon>Bacteria</taxon>
        <taxon>Bacillati</taxon>
        <taxon>Actinomycetota</taxon>
        <taxon>Actinomycetes</taxon>
        <taxon>Kitasatosporales</taxon>
        <taxon>Streptomycetaceae</taxon>
        <taxon>Kitasatospora</taxon>
    </lineage>
</organism>
<proteinExistence type="predicted"/>
<dbReference type="RefSeq" id="WP_184914303.1">
    <property type="nucleotide sequence ID" value="NZ_JACHJR010000001.1"/>
</dbReference>
<comment type="caution">
    <text evidence="3">The sequence shown here is derived from an EMBL/GenBank/DDBJ whole genome shotgun (WGS) entry which is preliminary data.</text>
</comment>
<feature type="transmembrane region" description="Helical" evidence="2">
    <location>
        <begin position="43"/>
        <end position="63"/>
    </location>
</feature>
<keyword evidence="2" id="KW-0812">Transmembrane</keyword>
<evidence type="ECO:0000256" key="2">
    <source>
        <dbReference type="SAM" id="Phobius"/>
    </source>
</evidence>
<gene>
    <name evidence="3" type="ORF">F4556_002479</name>
</gene>
<dbReference type="EMBL" id="JACHJR010000001">
    <property type="protein sequence ID" value="MBB4946944.1"/>
    <property type="molecule type" value="Genomic_DNA"/>
</dbReference>
<accession>A0A7W7SAL3</accession>
<keyword evidence="2" id="KW-1133">Transmembrane helix</keyword>
<sequence length="135" mass="13468">MGLWEACLCGTGGAALVEAAGLYLAIHRVGGYPWQENGQLRIGPYLLAVAIRLGLGCGLALLLTTTGAGTPLRAAVAGMASPVAVIALARRGSALPEVAGPTRAAGVGPESALPPAEWRSSEVARPGEEAGGDVL</sequence>
<evidence type="ECO:0000256" key="1">
    <source>
        <dbReference type="SAM" id="MobiDB-lite"/>
    </source>
</evidence>
<evidence type="ECO:0000313" key="3">
    <source>
        <dbReference type="EMBL" id="MBB4946944.1"/>
    </source>
</evidence>
<protein>
    <submittedName>
        <fullName evidence="3">Uncharacterized protein</fullName>
    </submittedName>
</protein>
<dbReference type="AlphaFoldDB" id="A0A7W7SAL3"/>
<reference evidence="3 4" key="1">
    <citation type="submission" date="2020-08" db="EMBL/GenBank/DDBJ databases">
        <title>Sequencing the genomes of 1000 actinobacteria strains.</title>
        <authorList>
            <person name="Klenk H.-P."/>
        </authorList>
    </citation>
    <scope>NUCLEOTIDE SEQUENCE [LARGE SCALE GENOMIC DNA]</scope>
    <source>
        <strain evidence="3 4">DSM 44786</strain>
    </source>
</reference>
<feature type="compositionally biased region" description="Basic and acidic residues" evidence="1">
    <location>
        <begin position="119"/>
        <end position="128"/>
    </location>
</feature>
<keyword evidence="4" id="KW-1185">Reference proteome</keyword>
<dbReference type="Proteomes" id="UP000573327">
    <property type="component" value="Unassembled WGS sequence"/>
</dbReference>
<keyword evidence="2" id="KW-0472">Membrane</keyword>
<name>A0A7W7SAL3_9ACTN</name>
<feature type="region of interest" description="Disordered" evidence="1">
    <location>
        <begin position="99"/>
        <end position="135"/>
    </location>
</feature>